<dbReference type="AlphaFoldDB" id="A0A6J4HJK1"/>
<accession>A0A6J4HJK1</accession>
<sequence length="259" mass="28919">MGFCMLALFALVSCQESPFQPKAGFTYEIDPEVPGKVRFINQSQRADGYFWQFGYRQSDGVNAFSPGHSSEKASPVYYFAGNMDAAVSLSAYTDQHEDIITKHIAITNVPTQVVVKSIVIRRLSARKADGTSYDPEDGSAPDLFFDACNGTCGSAPYITPDYSQMHLNMNGFSLPYTYTPDPEEFHYLGFSPQTGDFTFYVQDFDYYGFGVGTAEVMAVLAFNPYRLTTLYNKGDDGNYPARITVNNQAIEADIHLEWR</sequence>
<protein>
    <submittedName>
        <fullName evidence="1">Uncharacterized protein</fullName>
    </submittedName>
</protein>
<proteinExistence type="predicted"/>
<dbReference type="InterPro" id="IPR013783">
    <property type="entry name" value="Ig-like_fold"/>
</dbReference>
<organism evidence="1">
    <name type="scientific">uncultured Cytophagales bacterium</name>
    <dbReference type="NCBI Taxonomy" id="158755"/>
    <lineage>
        <taxon>Bacteria</taxon>
        <taxon>Pseudomonadati</taxon>
        <taxon>Bacteroidota</taxon>
        <taxon>Sphingobacteriia</taxon>
        <taxon>Sphingobacteriales</taxon>
        <taxon>environmental samples</taxon>
    </lineage>
</organism>
<reference evidence="1" key="1">
    <citation type="submission" date="2020-02" db="EMBL/GenBank/DDBJ databases">
        <authorList>
            <person name="Meier V. D."/>
        </authorList>
    </citation>
    <scope>NUCLEOTIDE SEQUENCE</scope>
    <source>
        <strain evidence="1">AVDCRST_MAG56</strain>
    </source>
</reference>
<name>A0A6J4HJK1_9SPHI</name>
<dbReference type="EMBL" id="CADCTQ010000064">
    <property type="protein sequence ID" value="CAA9226301.1"/>
    <property type="molecule type" value="Genomic_DNA"/>
</dbReference>
<dbReference type="Gene3D" id="2.60.40.10">
    <property type="entry name" value="Immunoglobulins"/>
    <property type="match status" value="1"/>
</dbReference>
<evidence type="ECO:0000313" key="1">
    <source>
        <dbReference type="EMBL" id="CAA9226301.1"/>
    </source>
</evidence>
<gene>
    <name evidence="1" type="ORF">AVDCRST_MAG56-720</name>
</gene>